<protein>
    <submittedName>
        <fullName evidence="3">DNA-binding XRE family transcriptional regulator</fullName>
    </submittedName>
</protein>
<evidence type="ECO:0000313" key="4">
    <source>
        <dbReference type="Proteomes" id="UP000273083"/>
    </source>
</evidence>
<dbReference type="InterPro" id="IPR001387">
    <property type="entry name" value="Cro/C1-type_HTH"/>
</dbReference>
<dbReference type="Gene3D" id="1.10.260.40">
    <property type="entry name" value="lambda repressor-like DNA-binding domains"/>
    <property type="match status" value="1"/>
</dbReference>
<dbReference type="EMBL" id="RJVG01000012">
    <property type="protein sequence ID" value="ROR23992.1"/>
    <property type="molecule type" value="Genomic_DNA"/>
</dbReference>
<comment type="caution">
    <text evidence="3">The sequence shown here is derived from an EMBL/GenBank/DDBJ whole genome shotgun (WGS) entry which is preliminary data.</text>
</comment>
<dbReference type="GO" id="GO:0003677">
    <property type="term" value="F:DNA binding"/>
    <property type="evidence" value="ECO:0007669"/>
    <property type="project" value="UniProtKB-KW"/>
</dbReference>
<gene>
    <name evidence="3" type="ORF">EDD66_112123</name>
</gene>
<sequence>MNRLQLAENIIELRHQYKVTQDELAEFLGISKASVSKWENRQNYPDITLLPRLASYFNVSVDQLLGFKAQMTKEKIKECYHELASDFANLPFEEVMTKTNELVKEYYSCYPLLMQIVILWMNHFNMAGSESRQKEILKSIMRLCDRIITESESTGLSSDAVVLKAMVQIQMKETQEAIESLEEILDPKRLTRQSDGLLIQAYQMTGETKKAEKTAQISILTNLLGILGSGVNYLSMHLSDPELAELILKRLEKVVEIFETDRLHPNISLLVFYQATIFYCLQQKIPEALGELKKFTDCSIYMINQGVRLHGDEFFTKLDEWFDELDLGAEPVRNKKLVIADIFKMYENPALSSLFEEEEYKELKKRLQREVCG</sequence>
<reference evidence="3 4" key="1">
    <citation type="submission" date="2018-11" db="EMBL/GenBank/DDBJ databases">
        <title>Genomic Encyclopedia of Type Strains, Phase IV (KMG-IV): sequencing the most valuable type-strain genomes for metagenomic binning, comparative biology and taxonomic classification.</title>
        <authorList>
            <person name="Goeker M."/>
        </authorList>
    </citation>
    <scope>NUCLEOTIDE SEQUENCE [LARGE SCALE GENOMIC DNA]</scope>
    <source>
        <strain evidence="3 4">DSM 26537</strain>
    </source>
</reference>
<evidence type="ECO:0000256" key="1">
    <source>
        <dbReference type="ARBA" id="ARBA00023125"/>
    </source>
</evidence>
<dbReference type="InterPro" id="IPR010982">
    <property type="entry name" value="Lambda_DNA-bd_dom_sf"/>
</dbReference>
<dbReference type="AlphaFoldDB" id="A0A3N1XG68"/>
<dbReference type="SUPFAM" id="SSF47413">
    <property type="entry name" value="lambda repressor-like DNA-binding domains"/>
    <property type="match status" value="1"/>
</dbReference>
<dbReference type="Proteomes" id="UP000273083">
    <property type="component" value="Unassembled WGS sequence"/>
</dbReference>
<name>A0A3N1XG68_9FIRM</name>
<dbReference type="PANTHER" id="PTHR46558:SF11">
    <property type="entry name" value="HTH-TYPE TRANSCRIPTIONAL REGULATOR XRE"/>
    <property type="match status" value="1"/>
</dbReference>
<dbReference type="SMART" id="SM00530">
    <property type="entry name" value="HTH_XRE"/>
    <property type="match status" value="1"/>
</dbReference>
<accession>A0A3N1XG68</accession>
<dbReference type="RefSeq" id="WP_170164398.1">
    <property type="nucleotide sequence ID" value="NZ_RJVG01000012.1"/>
</dbReference>
<proteinExistence type="predicted"/>
<evidence type="ECO:0000259" key="2">
    <source>
        <dbReference type="PROSITE" id="PS50943"/>
    </source>
</evidence>
<dbReference type="CDD" id="cd00093">
    <property type="entry name" value="HTH_XRE"/>
    <property type="match status" value="1"/>
</dbReference>
<keyword evidence="1 3" id="KW-0238">DNA-binding</keyword>
<keyword evidence="4" id="KW-1185">Reference proteome</keyword>
<dbReference type="PROSITE" id="PS50943">
    <property type="entry name" value="HTH_CROC1"/>
    <property type="match status" value="1"/>
</dbReference>
<evidence type="ECO:0000313" key="3">
    <source>
        <dbReference type="EMBL" id="ROR23992.1"/>
    </source>
</evidence>
<dbReference type="Pfam" id="PF01381">
    <property type="entry name" value="HTH_3"/>
    <property type="match status" value="1"/>
</dbReference>
<feature type="domain" description="HTH cro/C1-type" evidence="2">
    <location>
        <begin position="10"/>
        <end position="64"/>
    </location>
</feature>
<dbReference type="PANTHER" id="PTHR46558">
    <property type="entry name" value="TRACRIPTIONAL REGULATORY PROTEIN-RELATED-RELATED"/>
    <property type="match status" value="1"/>
</dbReference>
<organism evidence="3 4">
    <name type="scientific">Mobilisporobacter senegalensis</name>
    <dbReference type="NCBI Taxonomy" id="1329262"/>
    <lineage>
        <taxon>Bacteria</taxon>
        <taxon>Bacillati</taxon>
        <taxon>Bacillota</taxon>
        <taxon>Clostridia</taxon>
        <taxon>Lachnospirales</taxon>
        <taxon>Lachnospiraceae</taxon>
        <taxon>Mobilisporobacter</taxon>
    </lineage>
</organism>